<evidence type="ECO:0000313" key="3">
    <source>
        <dbReference type="Proteomes" id="UP000343317"/>
    </source>
</evidence>
<sequence length="93" mass="9919">MTHASSVKNVLICRPQLHDESISELDSLACPSNGTSRLKLATTRAYVSTASEAPPSPDFIQSGAFWTLAFATVVGLWFVSAHVGAVLGFIRRG</sequence>
<organism evidence="2 3">
    <name type="scientific">Pandoraea horticolens</name>
    <dbReference type="NCBI Taxonomy" id="2508298"/>
    <lineage>
        <taxon>Bacteria</taxon>
        <taxon>Pseudomonadati</taxon>
        <taxon>Pseudomonadota</taxon>
        <taxon>Betaproteobacteria</taxon>
        <taxon>Burkholderiales</taxon>
        <taxon>Burkholderiaceae</taxon>
        <taxon>Pandoraea</taxon>
    </lineage>
</organism>
<feature type="transmembrane region" description="Helical" evidence="1">
    <location>
        <begin position="64"/>
        <end position="90"/>
    </location>
</feature>
<dbReference type="Proteomes" id="UP000343317">
    <property type="component" value="Unassembled WGS sequence"/>
</dbReference>
<evidence type="ECO:0000313" key="2">
    <source>
        <dbReference type="EMBL" id="VVE28868.1"/>
    </source>
</evidence>
<reference evidence="2 3" key="1">
    <citation type="submission" date="2019-08" db="EMBL/GenBank/DDBJ databases">
        <authorList>
            <person name="Peeters C."/>
        </authorList>
    </citation>
    <scope>NUCLEOTIDE SEQUENCE [LARGE SCALE GENOMIC DNA]</scope>
    <source>
        <strain evidence="2 3">LMG 31112</strain>
    </source>
</reference>
<protein>
    <submittedName>
        <fullName evidence="2">Uncharacterized protein</fullName>
    </submittedName>
</protein>
<keyword evidence="1" id="KW-1133">Transmembrane helix</keyword>
<dbReference type="AlphaFoldDB" id="A0A5E4WVH2"/>
<evidence type="ECO:0000256" key="1">
    <source>
        <dbReference type="SAM" id="Phobius"/>
    </source>
</evidence>
<gene>
    <name evidence="2" type="ORF">PHO31112_03530</name>
</gene>
<keyword evidence="1" id="KW-0812">Transmembrane</keyword>
<keyword evidence="1" id="KW-0472">Membrane</keyword>
<accession>A0A5E4WVH2</accession>
<dbReference type="EMBL" id="CABPSM010000010">
    <property type="protein sequence ID" value="VVE28868.1"/>
    <property type="molecule type" value="Genomic_DNA"/>
</dbReference>
<keyword evidence="3" id="KW-1185">Reference proteome</keyword>
<proteinExistence type="predicted"/>
<name>A0A5E4WVH2_9BURK</name>